<comment type="caution">
    <text evidence="2">The sequence shown here is derived from an EMBL/GenBank/DDBJ whole genome shotgun (WGS) entry which is preliminary data.</text>
</comment>
<proteinExistence type="predicted"/>
<evidence type="ECO:0008006" key="4">
    <source>
        <dbReference type="Google" id="ProtNLM"/>
    </source>
</evidence>
<keyword evidence="1" id="KW-0732">Signal</keyword>
<feature type="signal peptide" evidence="1">
    <location>
        <begin position="1"/>
        <end position="17"/>
    </location>
</feature>
<dbReference type="EMBL" id="CAVMBE010000074">
    <property type="protein sequence ID" value="CAK4032932.1"/>
    <property type="molecule type" value="Genomic_DNA"/>
</dbReference>
<dbReference type="AlphaFoldDB" id="A0AAI9EDZ5"/>
<organism evidence="2 3">
    <name type="scientific">Lecanosticta acicola</name>
    <dbReference type="NCBI Taxonomy" id="111012"/>
    <lineage>
        <taxon>Eukaryota</taxon>
        <taxon>Fungi</taxon>
        <taxon>Dikarya</taxon>
        <taxon>Ascomycota</taxon>
        <taxon>Pezizomycotina</taxon>
        <taxon>Dothideomycetes</taxon>
        <taxon>Dothideomycetidae</taxon>
        <taxon>Mycosphaerellales</taxon>
        <taxon>Mycosphaerellaceae</taxon>
        <taxon>Lecanosticta</taxon>
    </lineage>
</organism>
<sequence>MHFATLTSALLVAAAGAVPNDALMKVSTSIASKQTCISKLRAAPSSVSPLPTRTKTSMTTISSTTTTCGSASTTTVTITPDAVTSTTIVNTTSTLQLKPRLVTAPAGTAATACSSTTTITIGTTTVYTGSYNGTLAKRTASPLDRLYPVGQRRSSLNVNMFNNFGQRAMSGVSQKPVAVDCVKQVTTYYLTTSVIAEQPATETVTADTPTVFVTQAEKIVATPTAPVSITSTTLAPGSANATVSAGGLCTVTEAASTTTQHLKCAPTNLISSVNGKGIGQTGGSSANTRGLAAGSDPSACCQLCVDTDDDDGQCAASQDDPDAGNCFLWYTSPSCGVGLKYSDGGKDLAPGAGFLIQTGCGTVEAVDSF</sequence>
<protein>
    <recommendedName>
        <fullName evidence="4">Ca2+-modulated nonselective cation channel polycystin</fullName>
    </recommendedName>
</protein>
<evidence type="ECO:0000313" key="3">
    <source>
        <dbReference type="Proteomes" id="UP001296104"/>
    </source>
</evidence>
<name>A0AAI9EDZ5_9PEZI</name>
<keyword evidence="3" id="KW-1185">Reference proteome</keyword>
<dbReference type="Proteomes" id="UP001296104">
    <property type="component" value="Unassembled WGS sequence"/>
</dbReference>
<accession>A0AAI9EDZ5</accession>
<evidence type="ECO:0000313" key="2">
    <source>
        <dbReference type="EMBL" id="CAK4032932.1"/>
    </source>
</evidence>
<gene>
    <name evidence="2" type="ORF">LECACI_7A008090</name>
</gene>
<feature type="chain" id="PRO_5042524898" description="Ca2+-modulated nonselective cation channel polycystin" evidence="1">
    <location>
        <begin position="18"/>
        <end position="369"/>
    </location>
</feature>
<reference evidence="2" key="1">
    <citation type="submission" date="2023-11" db="EMBL/GenBank/DDBJ databases">
        <authorList>
            <person name="Alioto T."/>
            <person name="Alioto T."/>
            <person name="Gomez Garrido J."/>
        </authorList>
    </citation>
    <scope>NUCLEOTIDE SEQUENCE</scope>
</reference>
<evidence type="ECO:0000256" key="1">
    <source>
        <dbReference type="SAM" id="SignalP"/>
    </source>
</evidence>